<dbReference type="EMBL" id="DS572697">
    <property type="protein sequence ID" value="EGY19977.1"/>
    <property type="molecule type" value="Genomic_DNA"/>
</dbReference>
<name>G2WWK7_VERDV</name>
<gene>
    <name evidence="2" type="ORF">VDAG_01993</name>
</gene>
<accession>G2WWK7</accession>
<keyword evidence="3" id="KW-1185">Reference proteome</keyword>
<dbReference type="Proteomes" id="UP000001611">
    <property type="component" value="Chromosome 7"/>
</dbReference>
<feature type="region of interest" description="Disordered" evidence="1">
    <location>
        <begin position="1"/>
        <end position="86"/>
    </location>
</feature>
<proteinExistence type="predicted"/>
<evidence type="ECO:0000313" key="2">
    <source>
        <dbReference type="EMBL" id="EGY19977.1"/>
    </source>
</evidence>
<protein>
    <submittedName>
        <fullName evidence="2">Uncharacterized protein</fullName>
    </submittedName>
</protein>
<reference evidence="2 3" key="1">
    <citation type="submission" date="2008-03" db="EMBL/GenBank/DDBJ databases">
        <title>The Genome Sequence of Verticillium dahliae VdLs.17.</title>
        <authorList>
            <consortium name="The Broad Institute Genome Sequencing Platform"/>
            <person name="Ma L.-J.J."/>
            <person name="Klosterman S.J."/>
            <person name="Subbarao K."/>
            <person name="Dobinson K."/>
            <person name="Veronese P."/>
            <person name="Kang S."/>
            <person name="Gold S.E."/>
            <person name="Young S."/>
            <person name="Jaffe D."/>
            <person name="Gnerre S."/>
            <person name="Berlin A."/>
            <person name="Heiman D."/>
            <person name="Hepburn T."/>
            <person name="Sykes S."/>
            <person name="Alvarado L."/>
            <person name="Kodira C.D."/>
            <person name="Lander E."/>
            <person name="Galagan J."/>
            <person name="Nusbaum C."/>
            <person name="Birren B."/>
        </authorList>
    </citation>
    <scope>NUCLEOTIDE SEQUENCE [LARGE SCALE GENOMIC DNA]</scope>
    <source>
        <strain evidence="3">VdLs.17 / ATCC MYA-4575 / FGSC 10137</strain>
    </source>
</reference>
<organism evidence="2 3">
    <name type="scientific">Verticillium dahliae (strain VdLs.17 / ATCC MYA-4575 / FGSC 10137)</name>
    <name type="common">Verticillium wilt</name>
    <dbReference type="NCBI Taxonomy" id="498257"/>
    <lineage>
        <taxon>Eukaryota</taxon>
        <taxon>Fungi</taxon>
        <taxon>Dikarya</taxon>
        <taxon>Ascomycota</taxon>
        <taxon>Pezizomycotina</taxon>
        <taxon>Sordariomycetes</taxon>
        <taxon>Hypocreomycetidae</taxon>
        <taxon>Glomerellales</taxon>
        <taxon>Plectosphaerellaceae</taxon>
        <taxon>Verticillium</taxon>
    </lineage>
</organism>
<dbReference type="KEGG" id="vda:VDAG_01993"/>
<dbReference type="InParanoid" id="G2WWK7"/>
<feature type="non-terminal residue" evidence="2">
    <location>
        <position position="1"/>
    </location>
</feature>
<evidence type="ECO:0000256" key="1">
    <source>
        <dbReference type="SAM" id="MobiDB-lite"/>
    </source>
</evidence>
<dbReference type="RefSeq" id="XP_009656317.1">
    <property type="nucleotide sequence ID" value="XM_009658022.1"/>
</dbReference>
<dbReference type="HOGENOM" id="CLU_1901353_0_0_1"/>
<dbReference type="GeneID" id="20703456"/>
<sequence length="134" mass="14389">SLALAAVQLGPPPHLGPLRRRPPNVFQFLPGPPLPASFVAQPRPRPTAPPSTNSALVPRAPSPPDAAPRPPAYPRPTSRLAGAGDRGVLDHVRDMWWLSAADDTPYDGSGTLYDAVTEPVYRPQAGAEERHEQR</sequence>
<dbReference type="OrthoDB" id="5135119at2759"/>
<dbReference type="AlphaFoldDB" id="G2WWK7"/>
<evidence type="ECO:0000313" key="3">
    <source>
        <dbReference type="Proteomes" id="UP000001611"/>
    </source>
</evidence>
<feature type="compositionally biased region" description="Pro residues" evidence="1">
    <location>
        <begin position="60"/>
        <end position="74"/>
    </location>
</feature>